<name>A0ABT1IG60_9PSEU</name>
<dbReference type="Pfam" id="PF10824">
    <property type="entry name" value="T7SS_ESX_EspC"/>
    <property type="match status" value="1"/>
</dbReference>
<gene>
    <name evidence="1" type="ORF">LV75_004050</name>
</gene>
<accession>A0ABT1IG60</accession>
<evidence type="ECO:0000313" key="2">
    <source>
        <dbReference type="Proteomes" id="UP001205185"/>
    </source>
</evidence>
<dbReference type="InterPro" id="IPR022536">
    <property type="entry name" value="EspC"/>
</dbReference>
<organism evidence="1 2">
    <name type="scientific">Actinokineospora diospyrosa</name>
    <dbReference type="NCBI Taxonomy" id="103728"/>
    <lineage>
        <taxon>Bacteria</taxon>
        <taxon>Bacillati</taxon>
        <taxon>Actinomycetota</taxon>
        <taxon>Actinomycetes</taxon>
        <taxon>Pseudonocardiales</taxon>
        <taxon>Pseudonocardiaceae</taxon>
        <taxon>Actinokineospora</taxon>
    </lineage>
</organism>
<reference evidence="1 2" key="1">
    <citation type="submission" date="2022-06" db="EMBL/GenBank/DDBJ databases">
        <title>Genomic Encyclopedia of Archaeal and Bacterial Type Strains, Phase II (KMG-II): from individual species to whole genera.</title>
        <authorList>
            <person name="Goeker M."/>
        </authorList>
    </citation>
    <scope>NUCLEOTIDE SEQUENCE [LARGE SCALE GENOMIC DNA]</scope>
    <source>
        <strain evidence="1 2">DSM 44255</strain>
    </source>
</reference>
<proteinExistence type="predicted"/>
<dbReference type="EMBL" id="JAMTCO010000009">
    <property type="protein sequence ID" value="MCP2271536.1"/>
    <property type="molecule type" value="Genomic_DNA"/>
</dbReference>
<sequence length="105" mass="10936">MGDGFAVNPEQIRAHAANVEAVLARFDAVKAASTHIAQDDQAYGLLCGWISGLLEGKHARQDELIAKVAENLRLVSAALRANADDYDGTEGSNATMLGGVGDGGR</sequence>
<keyword evidence="2" id="KW-1185">Reference proteome</keyword>
<protein>
    <submittedName>
        <fullName evidence="1">Excreted virulence factor EspC, type VII ESX diderm</fullName>
    </submittedName>
</protein>
<evidence type="ECO:0000313" key="1">
    <source>
        <dbReference type="EMBL" id="MCP2271536.1"/>
    </source>
</evidence>
<dbReference type="RefSeq" id="WP_253888472.1">
    <property type="nucleotide sequence ID" value="NZ_BAAAVB010000005.1"/>
</dbReference>
<dbReference type="Proteomes" id="UP001205185">
    <property type="component" value="Unassembled WGS sequence"/>
</dbReference>
<comment type="caution">
    <text evidence="1">The sequence shown here is derived from an EMBL/GenBank/DDBJ whole genome shotgun (WGS) entry which is preliminary data.</text>
</comment>